<sequence>MSIYEVEKQSTLTLVIIDTLKRLQAMILQVRPDMDIGNVHLLHDNARPQQTLEQGRQSPRMGGQLYHILHTRLIWLPLTITFSAP</sequence>
<dbReference type="AlphaFoldDB" id="A0AAV4IFY4"/>
<proteinExistence type="predicted"/>
<keyword evidence="2" id="KW-1185">Reference proteome</keyword>
<evidence type="ECO:0000313" key="1">
    <source>
        <dbReference type="EMBL" id="GFS08440.1"/>
    </source>
</evidence>
<gene>
    <name evidence="1" type="ORF">ElyMa_004756500</name>
</gene>
<evidence type="ECO:0000313" key="2">
    <source>
        <dbReference type="Proteomes" id="UP000762676"/>
    </source>
</evidence>
<comment type="caution">
    <text evidence="1">The sequence shown here is derived from an EMBL/GenBank/DDBJ whole genome shotgun (WGS) entry which is preliminary data.</text>
</comment>
<name>A0AAV4IFY4_9GAST</name>
<organism evidence="1 2">
    <name type="scientific">Elysia marginata</name>
    <dbReference type="NCBI Taxonomy" id="1093978"/>
    <lineage>
        <taxon>Eukaryota</taxon>
        <taxon>Metazoa</taxon>
        <taxon>Spiralia</taxon>
        <taxon>Lophotrochozoa</taxon>
        <taxon>Mollusca</taxon>
        <taxon>Gastropoda</taxon>
        <taxon>Heterobranchia</taxon>
        <taxon>Euthyneura</taxon>
        <taxon>Panpulmonata</taxon>
        <taxon>Sacoglossa</taxon>
        <taxon>Placobranchoidea</taxon>
        <taxon>Plakobranchidae</taxon>
        <taxon>Elysia</taxon>
    </lineage>
</organism>
<dbReference type="EMBL" id="BMAT01009550">
    <property type="protein sequence ID" value="GFS08440.1"/>
    <property type="molecule type" value="Genomic_DNA"/>
</dbReference>
<protein>
    <submittedName>
        <fullName evidence="1">Uncharacterized protein</fullName>
    </submittedName>
</protein>
<reference evidence="1 2" key="1">
    <citation type="journal article" date="2021" name="Elife">
        <title>Chloroplast acquisition without the gene transfer in kleptoplastic sea slugs, Plakobranchus ocellatus.</title>
        <authorList>
            <person name="Maeda T."/>
            <person name="Takahashi S."/>
            <person name="Yoshida T."/>
            <person name="Shimamura S."/>
            <person name="Takaki Y."/>
            <person name="Nagai Y."/>
            <person name="Toyoda A."/>
            <person name="Suzuki Y."/>
            <person name="Arimoto A."/>
            <person name="Ishii H."/>
            <person name="Satoh N."/>
            <person name="Nishiyama T."/>
            <person name="Hasebe M."/>
            <person name="Maruyama T."/>
            <person name="Minagawa J."/>
            <person name="Obokata J."/>
            <person name="Shigenobu S."/>
        </authorList>
    </citation>
    <scope>NUCLEOTIDE SEQUENCE [LARGE SCALE GENOMIC DNA]</scope>
</reference>
<dbReference type="Proteomes" id="UP000762676">
    <property type="component" value="Unassembled WGS sequence"/>
</dbReference>
<accession>A0AAV4IFY4</accession>